<proteinExistence type="inferred from homology"/>
<evidence type="ECO:0000256" key="2">
    <source>
        <dbReference type="ARBA" id="ARBA00022676"/>
    </source>
</evidence>
<dbReference type="GO" id="GO:0016757">
    <property type="term" value="F:glycosyltransferase activity"/>
    <property type="evidence" value="ECO:0007669"/>
    <property type="project" value="UniProtKB-KW"/>
</dbReference>
<dbReference type="PANTHER" id="PTHR43179:SF12">
    <property type="entry name" value="GALACTOFURANOSYLTRANSFERASE GLFT2"/>
    <property type="match status" value="1"/>
</dbReference>
<dbReference type="Pfam" id="PF02709">
    <property type="entry name" value="Glyco_transf_7C"/>
    <property type="match status" value="1"/>
</dbReference>
<evidence type="ECO:0000256" key="1">
    <source>
        <dbReference type="ARBA" id="ARBA00006739"/>
    </source>
</evidence>
<name>A0A917A242_9HYPH</name>
<evidence type="ECO:0000256" key="3">
    <source>
        <dbReference type="ARBA" id="ARBA00022679"/>
    </source>
</evidence>
<evidence type="ECO:0000313" key="6">
    <source>
        <dbReference type="Proteomes" id="UP000644699"/>
    </source>
</evidence>
<keyword evidence="3 5" id="KW-0808">Transferase</keyword>
<accession>A0A917A242</accession>
<reference evidence="5" key="1">
    <citation type="journal article" date="2014" name="Int. J. Syst. Evol. Microbiol.">
        <title>Complete genome sequence of Corynebacterium casei LMG S-19264T (=DSM 44701T), isolated from a smear-ripened cheese.</title>
        <authorList>
            <consortium name="US DOE Joint Genome Institute (JGI-PGF)"/>
            <person name="Walter F."/>
            <person name="Albersmeier A."/>
            <person name="Kalinowski J."/>
            <person name="Ruckert C."/>
        </authorList>
    </citation>
    <scope>NUCLEOTIDE SEQUENCE</scope>
    <source>
        <strain evidence="5">CGMCC 1.15367</strain>
    </source>
</reference>
<dbReference type="EMBL" id="BMIQ01000011">
    <property type="protein sequence ID" value="GGE22839.1"/>
    <property type="molecule type" value="Genomic_DNA"/>
</dbReference>
<keyword evidence="2" id="KW-0328">Glycosyltransferase</keyword>
<dbReference type="RefSeq" id="WP_188913026.1">
    <property type="nucleotide sequence ID" value="NZ_BMIQ01000011.1"/>
</dbReference>
<evidence type="ECO:0000313" key="5">
    <source>
        <dbReference type="EMBL" id="GGE22839.1"/>
    </source>
</evidence>
<dbReference type="Proteomes" id="UP000644699">
    <property type="component" value="Unassembled WGS sequence"/>
</dbReference>
<keyword evidence="6" id="KW-1185">Reference proteome</keyword>
<comment type="similarity">
    <text evidence="1">Belongs to the glycosyltransferase 2 family.</text>
</comment>
<organism evidence="5 6">
    <name type="scientific">Aureimonas endophytica</name>
    <dbReference type="NCBI Taxonomy" id="2027858"/>
    <lineage>
        <taxon>Bacteria</taxon>
        <taxon>Pseudomonadati</taxon>
        <taxon>Pseudomonadota</taxon>
        <taxon>Alphaproteobacteria</taxon>
        <taxon>Hyphomicrobiales</taxon>
        <taxon>Aurantimonadaceae</taxon>
        <taxon>Aureimonas</taxon>
    </lineage>
</organism>
<dbReference type="Gene3D" id="3.90.550.10">
    <property type="entry name" value="Spore Coat Polysaccharide Biosynthesis Protein SpsA, Chain A"/>
    <property type="match status" value="1"/>
</dbReference>
<sequence>MRTSVLTLVRGRRAHLAHLMLSLAGQSRAPDELVIAWMQDAPFADLPEPGCPVRHVMVPGEPMPLAAARNRAAEAAAGELLVFLDVDCLASPGTVAAYEAGATAREGLFLGEVLYLPEGAVGEAPDVSGLDFPALDRLGQRHPAKPPVPAEGLREEADAGELWGLSFALPKARYQAVGGMDEAFVGYGGEETDFAARLAASSLPFFWTAGARCYHQHHRISVPPLQHFDHILRNAALFRARHGRWCMDYWLGQFHDRGLIDWRPADETLRLVRRPTPEEIAAAACGGERLFS</sequence>
<dbReference type="InterPro" id="IPR029044">
    <property type="entry name" value="Nucleotide-diphossugar_trans"/>
</dbReference>
<comment type="caution">
    <text evidence="5">The sequence shown here is derived from an EMBL/GenBank/DDBJ whole genome shotgun (WGS) entry which is preliminary data.</text>
</comment>
<protein>
    <submittedName>
        <fullName evidence="5">Glycosyl transferase family A</fullName>
    </submittedName>
</protein>
<gene>
    <name evidence="5" type="ORF">GCM10011390_47810</name>
</gene>
<feature type="domain" description="Galactosyltransferase C-terminal" evidence="4">
    <location>
        <begin position="159"/>
        <end position="218"/>
    </location>
</feature>
<dbReference type="InterPro" id="IPR027791">
    <property type="entry name" value="Galactosyl_T_C"/>
</dbReference>
<evidence type="ECO:0000259" key="4">
    <source>
        <dbReference type="Pfam" id="PF02709"/>
    </source>
</evidence>
<reference evidence="5" key="2">
    <citation type="submission" date="2020-09" db="EMBL/GenBank/DDBJ databases">
        <authorList>
            <person name="Sun Q."/>
            <person name="Zhou Y."/>
        </authorList>
    </citation>
    <scope>NUCLEOTIDE SEQUENCE</scope>
    <source>
        <strain evidence="5">CGMCC 1.15367</strain>
    </source>
</reference>
<dbReference type="PANTHER" id="PTHR43179">
    <property type="entry name" value="RHAMNOSYLTRANSFERASE WBBL"/>
    <property type="match status" value="1"/>
</dbReference>
<dbReference type="SUPFAM" id="SSF53448">
    <property type="entry name" value="Nucleotide-diphospho-sugar transferases"/>
    <property type="match status" value="1"/>
</dbReference>
<dbReference type="AlphaFoldDB" id="A0A917A242"/>